<feature type="region of interest" description="Disordered" evidence="1">
    <location>
        <begin position="252"/>
        <end position="301"/>
    </location>
</feature>
<reference evidence="2 3" key="1">
    <citation type="submission" date="2016-06" db="EMBL/GenBank/DDBJ databases">
        <title>Evolution of pathogenesis and genome organization in the Tremellales.</title>
        <authorList>
            <person name="Cuomo C."/>
            <person name="Litvintseva A."/>
            <person name="Heitman J."/>
            <person name="Chen Y."/>
            <person name="Sun S."/>
            <person name="Springer D."/>
            <person name="Dromer F."/>
            <person name="Young S."/>
            <person name="Zeng Q."/>
            <person name="Chapman S."/>
            <person name="Gujja S."/>
            <person name="Saif S."/>
            <person name="Birren B."/>
        </authorList>
    </citation>
    <scope>NUCLEOTIDE SEQUENCE [LARGE SCALE GENOMIC DNA]</scope>
    <source>
        <strain evidence="2 3">ATCC 28783</strain>
    </source>
</reference>
<feature type="compositionally biased region" description="Low complexity" evidence="1">
    <location>
        <begin position="618"/>
        <end position="637"/>
    </location>
</feature>
<feature type="region of interest" description="Disordered" evidence="1">
    <location>
        <begin position="346"/>
        <end position="368"/>
    </location>
</feature>
<feature type="compositionally biased region" description="Low complexity" evidence="1">
    <location>
        <begin position="108"/>
        <end position="120"/>
    </location>
</feature>
<gene>
    <name evidence="2" type="ORF">M231_00900</name>
</gene>
<dbReference type="VEuPathDB" id="FungiDB:TREMEDRAFT_61695"/>
<feature type="compositionally biased region" description="Polar residues" evidence="1">
    <location>
        <begin position="292"/>
        <end position="301"/>
    </location>
</feature>
<sequence>MTSTSTFQFDALITPTPDAMRMVKQSLVHDQSMEACIRRERRKARVVPVGNQRVTMSNTTQPTLAPTPSPSSRNKPLPPSILRRAPPSSFHYDTHSDAPLSAPPAPPAHSDFSPAESSTAVRRRSSRVRFSDYDLPSASSVPSALRRLASEDGLRSDPSSHPPKALVGSPRARASVAEFRSARNARRTSIASVQSNHSFASFSSFSSDPFATESSMSSCSHSGESQDWDGFAPQALPYPKVPKALSRYSLSTESSVSDNGSEPTRASRSITTNATLTRKPSVPASSDLRRTLSATASSSDMATPIRPSFLRATSLGTEDTRSNGEVIPNGIVSKLSVPRLNRSHFRGDLGLSPRTPTPVLEQNERMESTPLVPSAEVVVEVNHCIPVEQIDDVNDKVVDGMGRVEKVEQVGKVEKIKVKVKKHRKTDSALSLSGIMTFPLPPDRQQDLQVTVESPTTPCRPGGLSVDLGITKYTPSPSSSIVTSPIVTVTSAAIVRSTSPDVKELRRRTSDAKRLRRLSAVEPESDESELEINVPLAQAAVKNRIVSPHSRLLKRHSRPSYDLRPSLQRKVGGSDRVGWSGSDSEEEEWAQAVRVITLRKLSTPSIRKTPNTPIPTLSSSPSSHSLRFSSSSTRLSDSHSQSYLSTSYSHSTHLSTSPSLYSLRTSTTQTSDVHSDLSKAVESRFSRSSQDSGMSSSSYTSRLSHLSQASSNTAISSVSSELMTPTTSITNLRPILTLKKPGNFNWGGSAPPSPGTESPFGIAQSQAQGFYDGLLAKLGNHSNSPPRSHSSIKSLPTTSSSVFSGISPSGSINVNNGPTQTVLPQPTSLDPDVWGEPEVLEDEISSDEEGFSFEKWSELHSSNHNIAALLRSSSRNEDGDMGHVRGIGMPEWEDGLGVELNRVIVI</sequence>
<feature type="region of interest" description="Disordered" evidence="1">
    <location>
        <begin position="604"/>
        <end position="637"/>
    </location>
</feature>
<feature type="region of interest" description="Disordered" evidence="1">
    <location>
        <begin position="213"/>
        <end position="234"/>
    </location>
</feature>
<dbReference type="AlphaFoldDB" id="A0A4Q1BUC9"/>
<feature type="region of interest" description="Disordered" evidence="1">
    <location>
        <begin position="776"/>
        <end position="799"/>
    </location>
</feature>
<feature type="compositionally biased region" description="Polar residues" evidence="1">
    <location>
        <begin position="604"/>
        <end position="617"/>
    </location>
</feature>
<feature type="region of interest" description="Disordered" evidence="1">
    <location>
        <begin position="43"/>
        <end position="126"/>
    </location>
</feature>
<dbReference type="Proteomes" id="UP000289152">
    <property type="component" value="Unassembled WGS sequence"/>
</dbReference>
<keyword evidence="3" id="KW-1185">Reference proteome</keyword>
<dbReference type="InParanoid" id="A0A4Q1BUC9"/>
<name>A0A4Q1BUC9_TREME</name>
<dbReference type="EMBL" id="SDIL01000006">
    <property type="protein sequence ID" value="RXK41665.1"/>
    <property type="molecule type" value="Genomic_DNA"/>
</dbReference>
<evidence type="ECO:0000313" key="2">
    <source>
        <dbReference type="EMBL" id="RXK41665.1"/>
    </source>
</evidence>
<evidence type="ECO:0000313" key="3">
    <source>
        <dbReference type="Proteomes" id="UP000289152"/>
    </source>
</evidence>
<feature type="compositionally biased region" description="Low complexity" evidence="1">
    <location>
        <begin position="780"/>
        <end position="799"/>
    </location>
</feature>
<feature type="region of interest" description="Disordered" evidence="1">
    <location>
        <begin position="149"/>
        <end position="172"/>
    </location>
</feature>
<feature type="compositionally biased region" description="Polar residues" evidence="1">
    <location>
        <begin position="252"/>
        <end position="278"/>
    </location>
</feature>
<comment type="caution">
    <text evidence="2">The sequence shown here is derived from an EMBL/GenBank/DDBJ whole genome shotgun (WGS) entry which is preliminary data.</text>
</comment>
<feature type="region of interest" description="Disordered" evidence="1">
    <location>
        <begin position="550"/>
        <end position="583"/>
    </location>
</feature>
<feature type="compositionally biased region" description="Polar residues" evidence="1">
    <location>
        <begin position="52"/>
        <end position="74"/>
    </location>
</feature>
<evidence type="ECO:0000256" key="1">
    <source>
        <dbReference type="SAM" id="MobiDB-lite"/>
    </source>
</evidence>
<proteinExistence type="predicted"/>
<dbReference type="OrthoDB" id="10691046at2759"/>
<accession>A0A4Q1BUC9</accession>
<organism evidence="2 3">
    <name type="scientific">Tremella mesenterica</name>
    <name type="common">Jelly fungus</name>
    <dbReference type="NCBI Taxonomy" id="5217"/>
    <lineage>
        <taxon>Eukaryota</taxon>
        <taxon>Fungi</taxon>
        <taxon>Dikarya</taxon>
        <taxon>Basidiomycota</taxon>
        <taxon>Agaricomycotina</taxon>
        <taxon>Tremellomycetes</taxon>
        <taxon>Tremellales</taxon>
        <taxon>Tremellaceae</taxon>
        <taxon>Tremella</taxon>
    </lineage>
</organism>
<feature type="compositionally biased region" description="Low complexity" evidence="1">
    <location>
        <begin position="213"/>
        <end position="225"/>
    </location>
</feature>
<protein>
    <submittedName>
        <fullName evidence="2">Uncharacterized protein</fullName>
    </submittedName>
</protein>